<feature type="transmembrane region" description="Helical" evidence="6">
    <location>
        <begin position="324"/>
        <end position="349"/>
    </location>
</feature>
<feature type="transmembrane region" description="Helical" evidence="6">
    <location>
        <begin position="239"/>
        <end position="261"/>
    </location>
</feature>
<protein>
    <submittedName>
        <fullName evidence="7">Membrane protein</fullName>
    </submittedName>
</protein>
<dbReference type="InterPro" id="IPR011701">
    <property type="entry name" value="MFS"/>
</dbReference>
<feature type="transmembrane region" description="Helical" evidence="6">
    <location>
        <begin position="301"/>
        <end position="318"/>
    </location>
</feature>
<feature type="transmembrane region" description="Helical" evidence="6">
    <location>
        <begin position="273"/>
        <end position="294"/>
    </location>
</feature>
<reference evidence="7 8" key="1">
    <citation type="submission" date="2014-11" db="EMBL/GenBank/DDBJ databases">
        <title>Draft genome sequence of Kirrobacter mercurialis.</title>
        <authorList>
            <person name="Coil D.A."/>
            <person name="Eisen J.A."/>
        </authorList>
    </citation>
    <scope>NUCLEOTIDE SEQUENCE [LARGE SCALE GENOMIC DNA]</scope>
    <source>
        <strain evidence="7 8">Coronado</strain>
    </source>
</reference>
<evidence type="ECO:0000313" key="8">
    <source>
        <dbReference type="Proteomes" id="UP000030988"/>
    </source>
</evidence>
<feature type="transmembrane region" description="Helical" evidence="6">
    <location>
        <begin position="35"/>
        <end position="53"/>
    </location>
</feature>
<dbReference type="STRING" id="1572751.PK98_09330"/>
<dbReference type="PANTHER" id="PTHR23513">
    <property type="entry name" value="INTEGRAL MEMBRANE EFFLUX PROTEIN-RELATED"/>
    <property type="match status" value="1"/>
</dbReference>
<dbReference type="Proteomes" id="UP000030988">
    <property type="component" value="Unassembled WGS sequence"/>
</dbReference>
<dbReference type="CDD" id="cd06173">
    <property type="entry name" value="MFS_MefA_like"/>
    <property type="match status" value="1"/>
</dbReference>
<dbReference type="AlphaFoldDB" id="A0A0B2C3F4"/>
<keyword evidence="8" id="KW-1185">Reference proteome</keyword>
<sequence length="435" mass="45628">MNTPGEHVSTQPNVAGVDPGAGWRLRYWSIFTGQALSLIGSAMTQFVLVWWITATTGDIGALATAGLAALLPQALLGPLGGTFADRYSRRLLMIAADATSALCMMVLIALFLTDRIELWHAYAMMSVRSAMAAFQAPASSASTAMLVPAGFLPRAAGLNQTMFGIMTVAAAPLGALAIGVMPIGMALWIDVATAVTGIVPLLIFTVPQQHQPNDQPRGMWVEFREGVRLVRRSPGLLRIYAMLGGVVLVIMPSFTLLPLLVTEHFAGGAQEVAILESVGGAGMIAGGMIVTALAPRRLVTWILWGFAFSCFTLAFTALTPPSLFWLAAASWGLSGLTFIMGNAPFTTLIQTTVPNHLQGRVLALLSTIMGFAAPVGLAAAAPLGELVGIRWLFVMMGTAGGCIGLAGFLSPTLRRFGTTMSGLRADREVPAVGGS</sequence>
<evidence type="ECO:0000256" key="5">
    <source>
        <dbReference type="ARBA" id="ARBA00023136"/>
    </source>
</evidence>
<feature type="transmembrane region" description="Helical" evidence="6">
    <location>
        <begin position="59"/>
        <end position="79"/>
    </location>
</feature>
<dbReference type="InterPro" id="IPR036259">
    <property type="entry name" value="MFS_trans_sf"/>
</dbReference>
<feature type="transmembrane region" description="Helical" evidence="6">
    <location>
        <begin position="361"/>
        <end position="383"/>
    </location>
</feature>
<keyword evidence="5 6" id="KW-0472">Membrane</keyword>
<evidence type="ECO:0000256" key="3">
    <source>
        <dbReference type="ARBA" id="ARBA00022692"/>
    </source>
</evidence>
<dbReference type="GO" id="GO:0005886">
    <property type="term" value="C:plasma membrane"/>
    <property type="evidence" value="ECO:0007669"/>
    <property type="project" value="UniProtKB-SubCell"/>
</dbReference>
<organism evidence="7 8">
    <name type="scientific">Croceibacterium mercuriale</name>
    <dbReference type="NCBI Taxonomy" id="1572751"/>
    <lineage>
        <taxon>Bacteria</taxon>
        <taxon>Pseudomonadati</taxon>
        <taxon>Pseudomonadota</taxon>
        <taxon>Alphaproteobacteria</taxon>
        <taxon>Sphingomonadales</taxon>
        <taxon>Erythrobacteraceae</taxon>
        <taxon>Croceibacterium</taxon>
    </lineage>
</organism>
<evidence type="ECO:0000313" key="7">
    <source>
        <dbReference type="EMBL" id="KHL26566.1"/>
    </source>
</evidence>
<dbReference type="PANTHER" id="PTHR23513:SF11">
    <property type="entry name" value="STAPHYLOFERRIN A TRANSPORTER"/>
    <property type="match status" value="1"/>
</dbReference>
<evidence type="ECO:0000256" key="1">
    <source>
        <dbReference type="ARBA" id="ARBA00004651"/>
    </source>
</evidence>
<accession>A0A0B2C3F4</accession>
<comment type="subcellular location">
    <subcellularLocation>
        <location evidence="1">Cell membrane</location>
        <topology evidence="1">Multi-pass membrane protein</topology>
    </subcellularLocation>
</comment>
<feature type="transmembrane region" description="Helical" evidence="6">
    <location>
        <begin position="389"/>
        <end position="410"/>
    </location>
</feature>
<gene>
    <name evidence="7" type="ORF">PK98_09330</name>
</gene>
<name>A0A0B2C3F4_9SPHN</name>
<comment type="caution">
    <text evidence="7">The sequence shown here is derived from an EMBL/GenBank/DDBJ whole genome shotgun (WGS) entry which is preliminary data.</text>
</comment>
<evidence type="ECO:0000256" key="2">
    <source>
        <dbReference type="ARBA" id="ARBA00022475"/>
    </source>
</evidence>
<proteinExistence type="predicted"/>
<dbReference type="EMBL" id="JTDN01000001">
    <property type="protein sequence ID" value="KHL26566.1"/>
    <property type="molecule type" value="Genomic_DNA"/>
</dbReference>
<keyword evidence="4 6" id="KW-1133">Transmembrane helix</keyword>
<dbReference type="Pfam" id="PF07690">
    <property type="entry name" value="MFS_1"/>
    <property type="match status" value="1"/>
</dbReference>
<evidence type="ECO:0000256" key="6">
    <source>
        <dbReference type="SAM" id="Phobius"/>
    </source>
</evidence>
<feature type="transmembrane region" description="Helical" evidence="6">
    <location>
        <begin position="163"/>
        <end position="181"/>
    </location>
</feature>
<dbReference type="SUPFAM" id="SSF103473">
    <property type="entry name" value="MFS general substrate transporter"/>
    <property type="match status" value="1"/>
</dbReference>
<feature type="transmembrane region" description="Helical" evidence="6">
    <location>
        <begin position="132"/>
        <end position="151"/>
    </location>
</feature>
<dbReference type="GO" id="GO:0022857">
    <property type="term" value="F:transmembrane transporter activity"/>
    <property type="evidence" value="ECO:0007669"/>
    <property type="project" value="InterPro"/>
</dbReference>
<keyword evidence="2" id="KW-1003">Cell membrane</keyword>
<feature type="transmembrane region" description="Helical" evidence="6">
    <location>
        <begin position="91"/>
        <end position="112"/>
    </location>
</feature>
<evidence type="ECO:0000256" key="4">
    <source>
        <dbReference type="ARBA" id="ARBA00022989"/>
    </source>
</evidence>
<dbReference type="Gene3D" id="1.20.1250.20">
    <property type="entry name" value="MFS general substrate transporter like domains"/>
    <property type="match status" value="1"/>
</dbReference>
<keyword evidence="3 6" id="KW-0812">Transmembrane</keyword>